<dbReference type="Gene3D" id="3.30.70.330">
    <property type="match status" value="3"/>
</dbReference>
<evidence type="ECO:0000313" key="5">
    <source>
        <dbReference type="EMBL" id="EFN51690.1"/>
    </source>
</evidence>
<dbReference type="STRING" id="554065.E1ZR87"/>
<dbReference type="SUPFAM" id="SSF54928">
    <property type="entry name" value="RNA-binding domain, RBD"/>
    <property type="match status" value="3"/>
</dbReference>
<sequence>MAYYAPPGGMAYQAPGAMAYQAPAGMAYPAPGAMAYAAPPGGPSRDPHISPQFTAPTKVIHLRNLPFDVTLEEIREFCAPWGTIVGGNRNQAFVEFATLEQAMAIVSHYQSSPEPAKFRGRSSWLSFSGRDRLTNVTPSTDSPTPVLQVNVINIQPDLAQAVTLDLLNSVFGAHGFVKKLVTYAKPEGGVVAWVQFPDAQTAATVRNTLQGQPIPRHLLNDHPNPPVLDMAFAAQPDLAIRAQSYCTRDYTNAAIPWGEPDLSMIQAMLPSSGGTDGPSNVLSVSFDQMTYPVTVDGVHTIFSTYGFVQKIHIFERDGRTVALVQYADVATADSARAALEGHAMYDGGHNVVG</sequence>
<dbReference type="OrthoDB" id="296632at2759"/>
<dbReference type="RefSeq" id="XP_005843792.1">
    <property type="nucleotide sequence ID" value="XM_005843730.1"/>
</dbReference>
<dbReference type="InParanoid" id="E1ZR87"/>
<keyword evidence="2 3" id="KW-0694">RNA-binding</keyword>
<accession>E1ZR87</accession>
<dbReference type="Pfam" id="PF00076">
    <property type="entry name" value="RRM_1"/>
    <property type="match status" value="1"/>
</dbReference>
<dbReference type="InterPro" id="IPR021790">
    <property type="entry name" value="PTBP1-like_RRM2"/>
</dbReference>
<dbReference type="GeneID" id="17351139"/>
<evidence type="ECO:0000259" key="4">
    <source>
        <dbReference type="PROSITE" id="PS50102"/>
    </source>
</evidence>
<dbReference type="Proteomes" id="UP000008141">
    <property type="component" value="Unassembled WGS sequence"/>
</dbReference>
<dbReference type="eggNOG" id="KOG1190">
    <property type="taxonomic scope" value="Eukaryota"/>
</dbReference>
<name>E1ZR87_CHLVA</name>
<gene>
    <name evidence="5" type="ORF">CHLNCDRAFT_139935</name>
</gene>
<evidence type="ECO:0000256" key="1">
    <source>
        <dbReference type="ARBA" id="ARBA00022737"/>
    </source>
</evidence>
<dbReference type="OMA" id="HQYNGTQ"/>
<dbReference type="InterPro" id="IPR035979">
    <property type="entry name" value="RBD_domain_sf"/>
</dbReference>
<dbReference type="InterPro" id="IPR000504">
    <property type="entry name" value="RRM_dom"/>
</dbReference>
<keyword evidence="1" id="KW-0677">Repeat</keyword>
<dbReference type="FunCoup" id="E1ZR87">
    <property type="interactions" value="442"/>
</dbReference>
<dbReference type="AlphaFoldDB" id="E1ZR87"/>
<organism evidence="6">
    <name type="scientific">Chlorella variabilis</name>
    <name type="common">Green alga</name>
    <dbReference type="NCBI Taxonomy" id="554065"/>
    <lineage>
        <taxon>Eukaryota</taxon>
        <taxon>Viridiplantae</taxon>
        <taxon>Chlorophyta</taxon>
        <taxon>core chlorophytes</taxon>
        <taxon>Trebouxiophyceae</taxon>
        <taxon>Chlorellales</taxon>
        <taxon>Chlorellaceae</taxon>
        <taxon>Chlorella clade</taxon>
        <taxon>Chlorella</taxon>
    </lineage>
</organism>
<dbReference type="Pfam" id="PF11835">
    <property type="entry name" value="RRM_8"/>
    <property type="match status" value="1"/>
</dbReference>
<dbReference type="PANTHER" id="PTHR15592">
    <property type="entry name" value="MATRIN 3/NUCLEAR PROTEIN 220-RELATED"/>
    <property type="match status" value="1"/>
</dbReference>
<dbReference type="PROSITE" id="PS50102">
    <property type="entry name" value="RRM"/>
    <property type="match status" value="1"/>
</dbReference>
<feature type="domain" description="RRM" evidence="4">
    <location>
        <begin position="58"/>
        <end position="130"/>
    </location>
</feature>
<protein>
    <recommendedName>
        <fullName evidence="4">RRM domain-containing protein</fullName>
    </recommendedName>
</protein>
<dbReference type="InterPro" id="IPR012677">
    <property type="entry name" value="Nucleotide-bd_a/b_plait_sf"/>
</dbReference>
<dbReference type="SMART" id="SM00360">
    <property type="entry name" value="RRM"/>
    <property type="match status" value="2"/>
</dbReference>
<dbReference type="EMBL" id="GL433861">
    <property type="protein sequence ID" value="EFN51690.1"/>
    <property type="molecule type" value="Genomic_DNA"/>
</dbReference>
<proteinExistence type="predicted"/>
<reference evidence="5 6" key="1">
    <citation type="journal article" date="2010" name="Plant Cell">
        <title>The Chlorella variabilis NC64A genome reveals adaptation to photosymbiosis, coevolution with viruses, and cryptic sex.</title>
        <authorList>
            <person name="Blanc G."/>
            <person name="Duncan G."/>
            <person name="Agarkova I."/>
            <person name="Borodovsky M."/>
            <person name="Gurnon J."/>
            <person name="Kuo A."/>
            <person name="Lindquist E."/>
            <person name="Lucas S."/>
            <person name="Pangilinan J."/>
            <person name="Polle J."/>
            <person name="Salamov A."/>
            <person name="Terry A."/>
            <person name="Yamada T."/>
            <person name="Dunigan D.D."/>
            <person name="Grigoriev I.V."/>
            <person name="Claverie J.M."/>
            <person name="Van Etten J.L."/>
        </authorList>
    </citation>
    <scope>NUCLEOTIDE SEQUENCE [LARGE SCALE GENOMIC DNA]</scope>
    <source>
        <strain evidence="5 6">NC64A</strain>
    </source>
</reference>
<dbReference type="KEGG" id="cvr:CHLNCDRAFT_139935"/>
<evidence type="ECO:0000313" key="6">
    <source>
        <dbReference type="Proteomes" id="UP000008141"/>
    </source>
</evidence>
<evidence type="ECO:0000256" key="3">
    <source>
        <dbReference type="PROSITE-ProRule" id="PRU00176"/>
    </source>
</evidence>
<dbReference type="GO" id="GO:0003723">
    <property type="term" value="F:RNA binding"/>
    <property type="evidence" value="ECO:0007669"/>
    <property type="project" value="UniProtKB-UniRule"/>
</dbReference>
<keyword evidence="6" id="KW-1185">Reference proteome</keyword>
<evidence type="ECO:0000256" key="2">
    <source>
        <dbReference type="ARBA" id="ARBA00022884"/>
    </source>
</evidence>